<evidence type="ECO:0000256" key="1">
    <source>
        <dbReference type="SAM" id="MobiDB-lite"/>
    </source>
</evidence>
<evidence type="ECO:0000313" key="2">
    <source>
        <dbReference type="EMBL" id="CAE04475.3"/>
    </source>
</evidence>
<dbReference type="EMBL" id="AL662962">
    <property type="protein sequence ID" value="CAE04475.3"/>
    <property type="molecule type" value="Genomic_DNA"/>
</dbReference>
<feature type="compositionally biased region" description="Basic residues" evidence="1">
    <location>
        <begin position="96"/>
        <end position="111"/>
    </location>
</feature>
<gene>
    <name evidence="2" type="primary">OSJNBa0029L02.16</name>
</gene>
<reference evidence="3" key="1">
    <citation type="journal article" date="2005" name="Nature">
        <title>The map-based sequence of the rice genome.</title>
        <authorList>
            <consortium name="International rice genome sequencing project (IRGSP)"/>
            <person name="Matsumoto T."/>
            <person name="Wu J."/>
            <person name="Kanamori H."/>
            <person name="Katayose Y."/>
            <person name="Fujisawa M."/>
            <person name="Namiki N."/>
            <person name="Mizuno H."/>
            <person name="Yamamoto K."/>
            <person name="Antonio B.A."/>
            <person name="Baba T."/>
            <person name="Sakata K."/>
            <person name="Nagamura Y."/>
            <person name="Aoki H."/>
            <person name="Arikawa K."/>
            <person name="Arita K."/>
            <person name="Bito T."/>
            <person name="Chiden Y."/>
            <person name="Fujitsuka N."/>
            <person name="Fukunaka R."/>
            <person name="Hamada M."/>
            <person name="Harada C."/>
            <person name="Hayashi A."/>
            <person name="Hijishita S."/>
            <person name="Honda M."/>
            <person name="Hosokawa S."/>
            <person name="Ichikawa Y."/>
            <person name="Idonuma A."/>
            <person name="Iijima M."/>
            <person name="Ikeda M."/>
            <person name="Ikeno M."/>
            <person name="Ito K."/>
            <person name="Ito S."/>
            <person name="Ito T."/>
            <person name="Ito Y."/>
            <person name="Ito Y."/>
            <person name="Iwabuchi A."/>
            <person name="Kamiya K."/>
            <person name="Karasawa W."/>
            <person name="Kurita K."/>
            <person name="Katagiri S."/>
            <person name="Kikuta A."/>
            <person name="Kobayashi H."/>
            <person name="Kobayashi N."/>
            <person name="Machita K."/>
            <person name="Maehara T."/>
            <person name="Masukawa M."/>
            <person name="Mizubayashi T."/>
            <person name="Mukai Y."/>
            <person name="Nagasaki H."/>
            <person name="Nagata Y."/>
            <person name="Naito S."/>
            <person name="Nakashima M."/>
            <person name="Nakama Y."/>
            <person name="Nakamichi Y."/>
            <person name="Nakamura M."/>
            <person name="Meguro A."/>
            <person name="Negishi M."/>
            <person name="Ohta I."/>
            <person name="Ohta T."/>
            <person name="Okamoto M."/>
            <person name="Ono N."/>
            <person name="Saji S."/>
            <person name="Sakaguchi M."/>
            <person name="Sakai K."/>
            <person name="Shibata M."/>
            <person name="Shimokawa T."/>
            <person name="Song J."/>
            <person name="Takazaki Y."/>
            <person name="Terasawa K."/>
            <person name="Tsugane M."/>
            <person name="Tsuji K."/>
            <person name="Ueda S."/>
            <person name="Waki K."/>
            <person name="Yamagata H."/>
            <person name="Yamamoto M."/>
            <person name="Yamamoto S."/>
            <person name="Yamane H."/>
            <person name="Yoshiki S."/>
            <person name="Yoshihara R."/>
            <person name="Yukawa K."/>
            <person name="Zhong H."/>
            <person name="Yano M."/>
            <person name="Yuan Q."/>
            <person name="Ouyang S."/>
            <person name="Liu J."/>
            <person name="Jones K.M."/>
            <person name="Gansberger K."/>
            <person name="Moffat K."/>
            <person name="Hill J."/>
            <person name="Bera J."/>
            <person name="Fadrosh D."/>
            <person name="Jin S."/>
            <person name="Johri S."/>
            <person name="Kim M."/>
            <person name="Overton L."/>
            <person name="Reardon M."/>
            <person name="Tsitrin T."/>
            <person name="Vuong H."/>
            <person name="Weaver B."/>
            <person name="Ciecko A."/>
            <person name="Tallon L."/>
            <person name="Jackson J."/>
            <person name="Pai G."/>
            <person name="Aken S.V."/>
            <person name="Utterback T."/>
            <person name="Reidmuller S."/>
            <person name="Feldblyum T."/>
            <person name="Hsiao J."/>
            <person name="Zismann V."/>
            <person name="Iobst S."/>
            <person name="de Vazeille A.R."/>
            <person name="Buell C.R."/>
            <person name="Ying K."/>
            <person name="Li Y."/>
            <person name="Lu T."/>
            <person name="Huang Y."/>
            <person name="Zhao Q."/>
            <person name="Feng Q."/>
            <person name="Zhang L."/>
            <person name="Zhu J."/>
            <person name="Weng Q."/>
            <person name="Mu J."/>
            <person name="Lu Y."/>
            <person name="Fan D."/>
            <person name="Liu Y."/>
            <person name="Guan J."/>
            <person name="Zhang Y."/>
            <person name="Yu S."/>
            <person name="Liu X."/>
            <person name="Zhang Y."/>
            <person name="Hong G."/>
            <person name="Han B."/>
            <person name="Choisne N."/>
            <person name="Demange N."/>
            <person name="Orjeda G."/>
            <person name="Samain S."/>
            <person name="Cattolico L."/>
            <person name="Pelletier E."/>
            <person name="Couloux A."/>
            <person name="Segurens B."/>
            <person name="Wincker P."/>
            <person name="D'Hont A."/>
            <person name="Scarpelli C."/>
            <person name="Weissenbach J."/>
            <person name="Salanoubat M."/>
            <person name="Quetier F."/>
            <person name="Yu Y."/>
            <person name="Kim H.R."/>
            <person name="Rambo T."/>
            <person name="Currie J."/>
            <person name="Collura K."/>
            <person name="Luo M."/>
            <person name="Yang T."/>
            <person name="Ammiraju J.S.S."/>
            <person name="Engler F."/>
            <person name="Soderlund C."/>
            <person name="Wing R.A."/>
            <person name="Palmer L.E."/>
            <person name="de la Bastide M."/>
            <person name="Spiegel L."/>
            <person name="Nascimento L."/>
            <person name="Zutavern T."/>
            <person name="O'Shaughnessy A."/>
            <person name="Dike S."/>
            <person name="Dedhia N."/>
            <person name="Preston R."/>
            <person name="Balija V."/>
            <person name="McCombie W.R."/>
            <person name="Chow T."/>
            <person name="Chen H."/>
            <person name="Chung M."/>
            <person name="Chen C."/>
            <person name="Shaw J."/>
            <person name="Wu H."/>
            <person name="Hsiao K."/>
            <person name="Chao Y."/>
            <person name="Chu M."/>
            <person name="Cheng C."/>
            <person name="Hour A."/>
            <person name="Lee P."/>
            <person name="Lin S."/>
            <person name="Lin Y."/>
            <person name="Liou J."/>
            <person name="Liu S."/>
            <person name="Hsing Y."/>
            <person name="Raghuvanshi S."/>
            <person name="Mohanty A."/>
            <person name="Bharti A.K."/>
            <person name="Gaur A."/>
            <person name="Gupta V."/>
            <person name="Kumar D."/>
            <person name="Ravi V."/>
            <person name="Vij S."/>
            <person name="Kapur A."/>
            <person name="Khurana P."/>
            <person name="Khurana P."/>
            <person name="Khurana J.P."/>
            <person name="Tyagi A.K."/>
            <person name="Gaikwad K."/>
            <person name="Singh A."/>
            <person name="Dalal V."/>
            <person name="Srivastava S."/>
            <person name="Dixit A."/>
            <person name="Pal A.K."/>
            <person name="Ghazi I.A."/>
            <person name="Yadav M."/>
            <person name="Pandit A."/>
            <person name="Bhargava A."/>
            <person name="Sureshbabu K."/>
            <person name="Batra K."/>
            <person name="Sharma T.R."/>
            <person name="Mohapatra T."/>
            <person name="Singh N.K."/>
            <person name="Messing J."/>
            <person name="Nelson A.B."/>
            <person name="Fuks G."/>
            <person name="Kavchok S."/>
            <person name="Keizer G."/>
            <person name="Linton E."/>
            <person name="Llaca V."/>
            <person name="Song R."/>
            <person name="Tanyolac B."/>
            <person name="Young S."/>
            <person name="Ho-Il K."/>
            <person name="Hahn J.H."/>
            <person name="Sangsakoo G."/>
            <person name="Vanavichit A."/>
            <person name="de Mattos Luiz.A.T."/>
            <person name="Zimmer P.D."/>
            <person name="Malone G."/>
            <person name="Dellagostin O."/>
            <person name="de Oliveira A.C."/>
            <person name="Bevan M."/>
            <person name="Bancroft I."/>
            <person name="Minx P."/>
            <person name="Cordum H."/>
            <person name="Wilson R."/>
            <person name="Cheng Z."/>
            <person name="Jin W."/>
            <person name="Jiang J."/>
            <person name="Leong S.A."/>
            <person name="Iwama H."/>
            <person name="Gojobori T."/>
            <person name="Itoh T."/>
            <person name="Niimura Y."/>
            <person name="Fujii Y."/>
            <person name="Habara T."/>
            <person name="Sakai H."/>
            <person name="Sato Y."/>
            <person name="Wilson G."/>
            <person name="Kumar K."/>
            <person name="McCouch S."/>
            <person name="Juretic N."/>
            <person name="Hoen D."/>
            <person name="Wright S."/>
            <person name="Bruskiewich R."/>
            <person name="Bureau T."/>
            <person name="Miyao A."/>
            <person name="Hirochika H."/>
            <person name="Nishikawa T."/>
            <person name="Kadowaki K."/>
            <person name="Sugiura M."/>
            <person name="Burr B."/>
            <person name="Sasaki T."/>
        </authorList>
    </citation>
    <scope>NUCLEOTIDE SEQUENCE [LARGE SCALE GENOMIC DNA]</scope>
    <source>
        <strain evidence="3">cv. Nipponbare</strain>
    </source>
</reference>
<proteinExistence type="predicted"/>
<name>Q7XMS1_ORYSJ</name>
<dbReference type="AlphaFoldDB" id="Q7XMS1"/>
<feature type="compositionally biased region" description="Basic and acidic residues" evidence="1">
    <location>
        <begin position="52"/>
        <end position="74"/>
    </location>
</feature>
<accession>Q7XMS1</accession>
<protein>
    <submittedName>
        <fullName evidence="2">OSJNBa0029L02.16 protein</fullName>
    </submittedName>
</protein>
<evidence type="ECO:0000313" key="3">
    <source>
        <dbReference type="Proteomes" id="UP000000763"/>
    </source>
</evidence>
<reference evidence="3" key="2">
    <citation type="journal article" date="2008" name="Nucleic Acids Res.">
        <title>The rice annotation project database (RAP-DB): 2008 update.</title>
        <authorList>
            <consortium name="The rice annotation project (RAP)"/>
        </authorList>
    </citation>
    <scope>GENOME REANNOTATION</scope>
    <source>
        <strain evidence="3">cv. Nipponbare</strain>
    </source>
</reference>
<organism evidence="2 3">
    <name type="scientific">Oryza sativa subsp. japonica</name>
    <name type="common">Rice</name>
    <dbReference type="NCBI Taxonomy" id="39947"/>
    <lineage>
        <taxon>Eukaryota</taxon>
        <taxon>Viridiplantae</taxon>
        <taxon>Streptophyta</taxon>
        <taxon>Embryophyta</taxon>
        <taxon>Tracheophyta</taxon>
        <taxon>Spermatophyta</taxon>
        <taxon>Magnoliopsida</taxon>
        <taxon>Liliopsida</taxon>
        <taxon>Poales</taxon>
        <taxon>Poaceae</taxon>
        <taxon>BOP clade</taxon>
        <taxon>Oryzoideae</taxon>
        <taxon>Oryzeae</taxon>
        <taxon>Oryzinae</taxon>
        <taxon>Oryza</taxon>
        <taxon>Oryza sativa</taxon>
    </lineage>
</organism>
<feature type="region of interest" description="Disordered" evidence="1">
    <location>
        <begin position="44"/>
        <end position="133"/>
    </location>
</feature>
<sequence length="213" mass="22407">MDSPVTPVGLSPPLLSLVPRNEPCYTKGKRGLLRQRLGFAVNRVHGGGSRKRTAEIDSSKTDGQDPSVHDRATGNDDDDVSGTTGGGSGAQGCRRTTARRRERRTPTRRGRRGELTGDQSNGGRSTDGDSVEEEAAATFGLTTATVFQRPTVTTEGQTRSATAWRSRRWLSRAATTTGATATHGWSCGGDGGAKLHGARALRAATDEDEGGDG</sequence>
<dbReference type="Proteomes" id="UP000000763">
    <property type="component" value="Chromosome 4"/>
</dbReference>